<comment type="caution">
    <text evidence="2">The sequence shown here is derived from an EMBL/GenBank/DDBJ whole genome shotgun (WGS) entry which is preliminary data.</text>
</comment>
<feature type="non-terminal residue" evidence="2">
    <location>
        <position position="1"/>
    </location>
</feature>
<evidence type="ECO:0000256" key="1">
    <source>
        <dbReference type="SAM" id="MobiDB-lite"/>
    </source>
</evidence>
<keyword evidence="3" id="KW-1185">Reference proteome</keyword>
<evidence type="ECO:0000313" key="3">
    <source>
        <dbReference type="Proteomes" id="UP001529510"/>
    </source>
</evidence>
<organism evidence="2 3">
    <name type="scientific">Cirrhinus mrigala</name>
    <name type="common">Mrigala</name>
    <dbReference type="NCBI Taxonomy" id="683832"/>
    <lineage>
        <taxon>Eukaryota</taxon>
        <taxon>Metazoa</taxon>
        <taxon>Chordata</taxon>
        <taxon>Craniata</taxon>
        <taxon>Vertebrata</taxon>
        <taxon>Euteleostomi</taxon>
        <taxon>Actinopterygii</taxon>
        <taxon>Neopterygii</taxon>
        <taxon>Teleostei</taxon>
        <taxon>Ostariophysi</taxon>
        <taxon>Cypriniformes</taxon>
        <taxon>Cyprinidae</taxon>
        <taxon>Labeoninae</taxon>
        <taxon>Labeonini</taxon>
        <taxon>Cirrhinus</taxon>
    </lineage>
</organism>
<proteinExistence type="predicted"/>
<gene>
    <name evidence="2" type="ORF">M9458_049540</name>
</gene>
<sequence length="49" mass="5805">IATLTRENGKTRIKVLKQKEVEELIKKHEAEEAKAEKDKKEKEQKEKDK</sequence>
<dbReference type="EMBL" id="JAMKFB020000025">
    <property type="protein sequence ID" value="KAL0155277.1"/>
    <property type="molecule type" value="Genomic_DNA"/>
</dbReference>
<accession>A0ABD0N2B5</accession>
<name>A0ABD0N2B5_CIRMR</name>
<protein>
    <submittedName>
        <fullName evidence="2">Uncharacterized protein</fullName>
    </submittedName>
</protein>
<reference evidence="2 3" key="1">
    <citation type="submission" date="2024-05" db="EMBL/GenBank/DDBJ databases">
        <title>Genome sequencing and assembly of Indian major carp, Cirrhinus mrigala (Hamilton, 1822).</title>
        <authorList>
            <person name="Mohindra V."/>
            <person name="Chowdhury L.M."/>
            <person name="Lal K."/>
            <person name="Jena J.K."/>
        </authorList>
    </citation>
    <scope>NUCLEOTIDE SEQUENCE [LARGE SCALE GENOMIC DNA]</scope>
    <source>
        <strain evidence="2">CM1030</strain>
        <tissue evidence="2">Blood</tissue>
    </source>
</reference>
<evidence type="ECO:0000313" key="2">
    <source>
        <dbReference type="EMBL" id="KAL0155277.1"/>
    </source>
</evidence>
<dbReference type="Proteomes" id="UP001529510">
    <property type="component" value="Unassembled WGS sequence"/>
</dbReference>
<feature type="region of interest" description="Disordered" evidence="1">
    <location>
        <begin position="28"/>
        <end position="49"/>
    </location>
</feature>
<dbReference type="AlphaFoldDB" id="A0ABD0N2B5"/>